<name>A0A9X9ABM5_BACCE</name>
<proteinExistence type="predicted"/>
<sequence length="237" mass="26856">MAGRYGITFNGKHSFDDFGITVATKVIGNPEKIKRKERVPYSNEIYDFSKLYGGGQEYEERPLTYVFNIRARTKEEIVIKKIEFLNHLQRPIGKVELRDDVIPGYYFMAEVEEAPQFNELSYGGTLAVTFTAYPFKIADLREGHDKWDAFNFLLDSSPIVEYEVYGSVLAILQNPGASSICPTIKSTSPMIIVMADIEYRVPVGESKSYSLPLKQGANYMQIIGNGIISFEFNKEVL</sequence>
<protein>
    <submittedName>
        <fullName evidence="1">Phage tail protein</fullName>
    </submittedName>
</protein>
<evidence type="ECO:0000313" key="1">
    <source>
        <dbReference type="EMBL" id="TKJ05358.1"/>
    </source>
</evidence>
<reference evidence="1 2" key="1">
    <citation type="journal article" date="2019" name="Environ. Microbiol.">
        <title>An active ?-lactamase is a part of an orchestrated cell wall stress resistance network of Bacillus subtilis and related rhizosphere species.</title>
        <authorList>
            <person name="Bucher T."/>
            <person name="Keren-Paz A."/>
            <person name="Hausser J."/>
            <person name="Olender T."/>
            <person name="Cytryn E."/>
            <person name="Kolodkin-Gal I."/>
        </authorList>
    </citation>
    <scope>NUCLEOTIDE SEQUENCE [LARGE SCALE GENOMIC DNA]</scope>
    <source>
        <strain evidence="1 2">I32</strain>
    </source>
</reference>
<dbReference type="Gene3D" id="2.40.30.200">
    <property type="match status" value="1"/>
</dbReference>
<comment type="caution">
    <text evidence="1">The sequence shown here is derived from an EMBL/GenBank/DDBJ whole genome shotgun (WGS) entry which is preliminary data.</text>
</comment>
<dbReference type="Proteomes" id="UP000308444">
    <property type="component" value="Unassembled WGS sequence"/>
</dbReference>
<evidence type="ECO:0000313" key="2">
    <source>
        <dbReference type="Proteomes" id="UP000308444"/>
    </source>
</evidence>
<gene>
    <name evidence="1" type="ORF">FC695_09015</name>
</gene>
<organism evidence="1 2">
    <name type="scientific">Bacillus cereus</name>
    <dbReference type="NCBI Taxonomy" id="1396"/>
    <lineage>
        <taxon>Bacteria</taxon>
        <taxon>Bacillati</taxon>
        <taxon>Bacillota</taxon>
        <taxon>Bacilli</taxon>
        <taxon>Bacillales</taxon>
        <taxon>Bacillaceae</taxon>
        <taxon>Bacillus</taxon>
        <taxon>Bacillus cereus group</taxon>
    </lineage>
</organism>
<dbReference type="AlphaFoldDB" id="A0A9X9ABM5"/>
<accession>A0A9X9ABM5</accession>
<dbReference type="EMBL" id="SZOH01000516">
    <property type="protein sequence ID" value="TKJ05358.1"/>
    <property type="molecule type" value="Genomic_DNA"/>
</dbReference>